<evidence type="ECO:0000256" key="11">
    <source>
        <dbReference type="SAM" id="Phobius"/>
    </source>
</evidence>
<sequence>MDAEELPLLGGEERGIECLYGGLESRLADDLVLVLVAVNVISFVLSTVDAIDDKVGTVFDVIEAVSVALFTIEYGLRMVAIGVEDKYAGWSGRAKWMVSFFSLVDLAAIMPFYVGLAIGDDVGTTQFVRILRVFRMFRAEGRLVEAFTLLDDVVRANRALLATSSFMGAALWLLLAGVLYATEKDNPDVAGEYDTFFKALWYALLNLLGEFPIAAELSSAGKAVSCFTVVFAVGFFSIPTGIIGAGLLDMLTERRNARAVADDSRDAANVSREHSLCRGCEASARQAHIAAKGLGGRLYLVLDGVGVWGRIIEACIMALIVVNVVVFSISTLPDIGYDGAFFVFEAMTVGLFSVEYLLRLWTVAFGTAGEGETSWQARARWVVSFESAVDLASIVPFYVDLALTGTDVSPTTLLRVLRLVRLLKADSYVHVFDLMDDVVRANGAMLATTAWVALVVWILAASLMYATERHNSNLEVASEFESVPEALWITFLNLTGEYPLADYTPWGKVVSSVVALVAIGVAALPTGIWAAGFEDALAEAKAHTAEDTTECEQCISPELAASSARLRLRAAAFVPLAAHSPQRAAQLRSSGQSAAARAPDWIRSLYAFVSGATRAGAAAELVVVGLIFVNTITFVLGSVDSVAASATAVKVFEVLEGCTMAVFAVEYAARVIAAGADAKYARFGWPRLRYCCSLFALLDLACLVPYGVELVTRTELSSTVVFRLFRLMFLLKSESFVSVFTLLDDVFVAKAPLLLSSAFVAGVCLIVFATLLHYTEQHNEIVVNDLSMAARYESIPSALWYTLVHLTGDYPLYQYTWWGKGVNFVSALTAVGVVGIPSAAIASGFVSARAAIDGGEFGGERDDALPLIPAAGDDARCRQCRVERARATGVAGWLHALFVGDLRVGHWPNYLLNGLIAVNLVAFALGTEPSVRAGSGGRVGDALDVVEWISVTVFTIEYVARLVAADADPDWGYSRLRYGCSFFALVDLTAIVPFYVSVAIGDRTSVSTLLRALRVVRVLKGEHSVEAFTLVDNVVAATGRVLATTGFAAALVWIISASLFYIAERSQAYTDGAFDNMLLSLFFTMIFLGGEWAVVDFTPWGEAVGAFTIVLAIAIFAVPGGILFDGFADIANKRRELRDQLASRDLLCSGCGAHIQSFVRHHVA</sequence>
<feature type="transmembrane region" description="Helical" evidence="11">
    <location>
        <begin position="945"/>
        <end position="964"/>
    </location>
</feature>
<feature type="transmembrane region" description="Helical" evidence="11">
    <location>
        <begin position="159"/>
        <end position="181"/>
    </location>
</feature>
<dbReference type="Pfam" id="PF00520">
    <property type="entry name" value="Ion_trans"/>
    <property type="match status" value="4"/>
</dbReference>
<keyword evidence="2" id="KW-0813">Transport</keyword>
<evidence type="ECO:0000259" key="12">
    <source>
        <dbReference type="Pfam" id="PF00520"/>
    </source>
</evidence>
<feature type="transmembrane region" description="Helical" evidence="11">
    <location>
        <begin position="907"/>
        <end position="925"/>
    </location>
</feature>
<evidence type="ECO:0000256" key="2">
    <source>
        <dbReference type="ARBA" id="ARBA00022448"/>
    </source>
</evidence>
<keyword evidence="14" id="KW-1185">Reference proteome</keyword>
<feature type="transmembrane region" description="Helical" evidence="11">
    <location>
        <begin position="444"/>
        <end position="466"/>
    </location>
</feature>
<keyword evidence="6" id="KW-0630">Potassium</keyword>
<evidence type="ECO:0000256" key="9">
    <source>
        <dbReference type="ARBA" id="ARBA00023136"/>
    </source>
</evidence>
<gene>
    <name evidence="13" type="ORF">AMSG_03913</name>
</gene>
<name>A0A0L0D5N5_THETB</name>
<dbReference type="OrthoDB" id="415460at2759"/>
<dbReference type="eggNOG" id="KOG4390">
    <property type="taxonomic scope" value="Eukaryota"/>
</dbReference>
<feature type="domain" description="Ion transport" evidence="12">
    <location>
        <begin position="310"/>
        <end position="535"/>
    </location>
</feature>
<evidence type="ECO:0000256" key="7">
    <source>
        <dbReference type="ARBA" id="ARBA00022989"/>
    </source>
</evidence>
<dbReference type="GO" id="GO:0005249">
    <property type="term" value="F:voltage-gated potassium channel activity"/>
    <property type="evidence" value="ECO:0007669"/>
    <property type="project" value="InterPro"/>
</dbReference>
<evidence type="ECO:0000256" key="6">
    <source>
        <dbReference type="ARBA" id="ARBA00022958"/>
    </source>
</evidence>
<keyword evidence="4 11" id="KW-0812">Transmembrane</keyword>
<feature type="transmembrane region" description="Helical" evidence="11">
    <location>
        <begin position="509"/>
        <end position="531"/>
    </location>
</feature>
<dbReference type="OMA" id="MWITLLN"/>
<dbReference type="RefSeq" id="XP_013759166.1">
    <property type="nucleotide sequence ID" value="XM_013903712.1"/>
</dbReference>
<accession>A0A0L0D5N5</accession>
<evidence type="ECO:0000256" key="5">
    <source>
        <dbReference type="ARBA" id="ARBA00022826"/>
    </source>
</evidence>
<feature type="transmembrane region" description="Helical" evidence="11">
    <location>
        <begin position="1106"/>
        <end position="1128"/>
    </location>
</feature>
<dbReference type="AlphaFoldDB" id="A0A0L0D5N5"/>
<dbReference type="GO" id="GO:0008076">
    <property type="term" value="C:voltage-gated potassium channel complex"/>
    <property type="evidence" value="ECO:0007669"/>
    <property type="project" value="InterPro"/>
</dbReference>
<keyword evidence="5" id="KW-0631">Potassium channel</keyword>
<dbReference type="PANTHER" id="PTHR11537:SF254">
    <property type="entry name" value="POTASSIUM VOLTAGE-GATED CHANNEL PROTEIN SHAB"/>
    <property type="match status" value="1"/>
</dbReference>
<comment type="subcellular location">
    <subcellularLocation>
        <location evidence="1">Membrane</location>
        <topology evidence="1">Multi-pass membrane protein</topology>
    </subcellularLocation>
</comment>
<dbReference type="Proteomes" id="UP000054408">
    <property type="component" value="Unassembled WGS sequence"/>
</dbReference>
<keyword evidence="7 11" id="KW-1133">Transmembrane helix</keyword>
<evidence type="ECO:0000256" key="8">
    <source>
        <dbReference type="ARBA" id="ARBA00023065"/>
    </source>
</evidence>
<feature type="transmembrane region" description="Helical" evidence="11">
    <location>
        <begin position="335"/>
        <end position="358"/>
    </location>
</feature>
<dbReference type="PRINTS" id="PR00169">
    <property type="entry name" value="KCHANNEL"/>
</dbReference>
<feature type="transmembrane region" description="Helical" evidence="11">
    <location>
        <begin position="307"/>
        <end position="329"/>
    </location>
</feature>
<evidence type="ECO:0000256" key="10">
    <source>
        <dbReference type="ARBA" id="ARBA00023303"/>
    </source>
</evidence>
<dbReference type="PANTHER" id="PTHR11537">
    <property type="entry name" value="VOLTAGE-GATED POTASSIUM CHANNEL"/>
    <property type="match status" value="1"/>
</dbReference>
<dbReference type="GO" id="GO:0001508">
    <property type="term" value="P:action potential"/>
    <property type="evidence" value="ECO:0007669"/>
    <property type="project" value="TreeGrafter"/>
</dbReference>
<feature type="transmembrane region" description="Helical" evidence="11">
    <location>
        <begin position="1074"/>
        <end position="1094"/>
    </location>
</feature>
<dbReference type="eggNOG" id="KOG1419">
    <property type="taxonomic scope" value="Eukaryota"/>
</dbReference>
<dbReference type="SUPFAM" id="SSF81324">
    <property type="entry name" value="Voltage-gated potassium channels"/>
    <property type="match status" value="4"/>
</dbReference>
<feature type="transmembrane region" description="Helical" evidence="11">
    <location>
        <begin position="753"/>
        <end position="774"/>
    </location>
</feature>
<keyword evidence="10" id="KW-0407">Ion channel</keyword>
<proteinExistence type="predicted"/>
<organism evidence="13 14">
    <name type="scientific">Thecamonas trahens ATCC 50062</name>
    <dbReference type="NCBI Taxonomy" id="461836"/>
    <lineage>
        <taxon>Eukaryota</taxon>
        <taxon>Apusozoa</taxon>
        <taxon>Apusomonadida</taxon>
        <taxon>Apusomonadidae</taxon>
        <taxon>Thecamonas</taxon>
    </lineage>
</organism>
<keyword evidence="8" id="KW-0406">Ion transport</keyword>
<feature type="domain" description="Ion transport" evidence="12">
    <location>
        <begin position="31"/>
        <end position="244"/>
    </location>
</feature>
<protein>
    <submittedName>
        <fullName evidence="13">Ion transporter</fullName>
    </submittedName>
</protein>
<feature type="transmembrane region" description="Helical" evidence="11">
    <location>
        <begin position="976"/>
        <end position="996"/>
    </location>
</feature>
<evidence type="ECO:0000256" key="1">
    <source>
        <dbReference type="ARBA" id="ARBA00004141"/>
    </source>
</evidence>
<evidence type="ECO:0000256" key="3">
    <source>
        <dbReference type="ARBA" id="ARBA00022538"/>
    </source>
</evidence>
<keyword evidence="3" id="KW-0633">Potassium transport</keyword>
<feature type="transmembrane region" description="Helical" evidence="11">
    <location>
        <begin position="227"/>
        <end position="248"/>
    </location>
</feature>
<reference evidence="13 14" key="1">
    <citation type="submission" date="2010-05" db="EMBL/GenBank/DDBJ databases">
        <title>The Genome Sequence of Thecamonas trahens ATCC 50062.</title>
        <authorList>
            <consortium name="The Broad Institute Genome Sequencing Platform"/>
            <person name="Russ C."/>
            <person name="Cuomo C."/>
            <person name="Shea T."/>
            <person name="Young S.K."/>
            <person name="Zeng Q."/>
            <person name="Koehrsen M."/>
            <person name="Haas B."/>
            <person name="Borodovsky M."/>
            <person name="Guigo R."/>
            <person name="Alvarado L."/>
            <person name="Berlin A."/>
            <person name="Bochicchio J."/>
            <person name="Borenstein D."/>
            <person name="Chapman S."/>
            <person name="Chen Z."/>
            <person name="Freedman E."/>
            <person name="Gellesch M."/>
            <person name="Goldberg J."/>
            <person name="Griggs A."/>
            <person name="Gujja S."/>
            <person name="Heilman E."/>
            <person name="Heiman D."/>
            <person name="Hepburn T."/>
            <person name="Howarth C."/>
            <person name="Jen D."/>
            <person name="Larson L."/>
            <person name="Mehta T."/>
            <person name="Park D."/>
            <person name="Pearson M."/>
            <person name="Roberts A."/>
            <person name="Saif S."/>
            <person name="Shenoy N."/>
            <person name="Sisk P."/>
            <person name="Stolte C."/>
            <person name="Sykes S."/>
            <person name="Thomson T."/>
            <person name="Walk T."/>
            <person name="White J."/>
            <person name="Yandava C."/>
            <person name="Burger G."/>
            <person name="Gray M.W."/>
            <person name="Holland P.W.H."/>
            <person name="King N."/>
            <person name="Lang F.B.F."/>
            <person name="Roger A.J."/>
            <person name="Ruiz-Trillo I."/>
            <person name="Lander E."/>
            <person name="Nusbaum C."/>
        </authorList>
    </citation>
    <scope>NUCLEOTIDE SEQUENCE [LARGE SCALE GENOMIC DNA]</scope>
    <source>
        <strain evidence="13 14">ATCC 50062</strain>
    </source>
</reference>
<keyword evidence="9 11" id="KW-0472">Membrane</keyword>
<feature type="domain" description="Ion transport" evidence="12">
    <location>
        <begin position="620"/>
        <end position="815"/>
    </location>
</feature>
<evidence type="ECO:0000256" key="4">
    <source>
        <dbReference type="ARBA" id="ARBA00022692"/>
    </source>
</evidence>
<dbReference type="InterPro" id="IPR028325">
    <property type="entry name" value="VG_K_chnl"/>
</dbReference>
<evidence type="ECO:0000313" key="13">
    <source>
        <dbReference type="EMBL" id="KNC47682.1"/>
    </source>
</evidence>
<dbReference type="EMBL" id="GL349448">
    <property type="protein sequence ID" value="KNC47682.1"/>
    <property type="molecule type" value="Genomic_DNA"/>
</dbReference>
<dbReference type="InterPro" id="IPR005821">
    <property type="entry name" value="Ion_trans_dom"/>
</dbReference>
<dbReference type="Gene3D" id="1.10.287.70">
    <property type="match status" value="4"/>
</dbReference>
<feature type="transmembrane region" description="Helical" evidence="11">
    <location>
        <begin position="31"/>
        <end position="51"/>
    </location>
</feature>
<feature type="transmembrane region" description="Helical" evidence="11">
    <location>
        <begin position="1041"/>
        <end position="1062"/>
    </location>
</feature>
<feature type="transmembrane region" description="Helical" evidence="11">
    <location>
        <begin position="824"/>
        <end position="846"/>
    </location>
</feature>
<dbReference type="GeneID" id="25563483"/>
<feature type="domain" description="Ion transport" evidence="12">
    <location>
        <begin position="912"/>
        <end position="1133"/>
    </location>
</feature>
<evidence type="ECO:0000313" key="14">
    <source>
        <dbReference type="Proteomes" id="UP000054408"/>
    </source>
</evidence>
<dbReference type="STRING" id="461836.A0A0L0D5N5"/>
<feature type="transmembrane region" description="Helical" evidence="11">
    <location>
        <begin position="96"/>
        <end position="118"/>
    </location>
</feature>
<feature type="transmembrane region" description="Helical" evidence="11">
    <location>
        <begin position="57"/>
        <end position="76"/>
    </location>
</feature>